<reference evidence="1" key="1">
    <citation type="submission" date="2022-06" db="EMBL/GenBank/DDBJ databases">
        <authorList>
            <person name="Legras J.-L."/>
            <person name="Devillers H."/>
            <person name="Grondin C."/>
        </authorList>
    </citation>
    <scope>NUCLEOTIDE SEQUENCE</scope>
    <source>
        <strain evidence="1">CLIB 1444</strain>
    </source>
</reference>
<name>A0ACA9YED1_9ASCO</name>
<protein>
    <submittedName>
        <fullName evidence="1">mRNA 3'-end-processing protein Yth1p</fullName>
    </submittedName>
</protein>
<dbReference type="EMBL" id="CALSDN010000013">
    <property type="protein sequence ID" value="CAH6723220.1"/>
    <property type="molecule type" value="Genomic_DNA"/>
</dbReference>
<evidence type="ECO:0000313" key="2">
    <source>
        <dbReference type="Proteomes" id="UP001152531"/>
    </source>
</evidence>
<organism evidence="1 2">
    <name type="scientific">[Candida] jaroonii</name>
    <dbReference type="NCBI Taxonomy" id="467808"/>
    <lineage>
        <taxon>Eukaryota</taxon>
        <taxon>Fungi</taxon>
        <taxon>Dikarya</taxon>
        <taxon>Ascomycota</taxon>
        <taxon>Saccharomycotina</taxon>
        <taxon>Pichiomycetes</taxon>
        <taxon>Debaryomycetaceae</taxon>
        <taxon>Yamadazyma</taxon>
    </lineage>
</organism>
<dbReference type="Proteomes" id="UP001152531">
    <property type="component" value="Unassembled WGS sequence"/>
</dbReference>
<accession>A0ACA9YED1</accession>
<keyword evidence="2" id="KW-1185">Reference proteome</keyword>
<comment type="caution">
    <text evidence="1">The sequence shown here is derived from an EMBL/GenBank/DDBJ whole genome shotgun (WGS) entry which is preliminary data.</text>
</comment>
<gene>
    <name evidence="1" type="ORF">CLIB1444_13S03026</name>
</gene>
<sequence length="196" mass="23236">MIQSNPVIHPKNNNRRFKFEPFLRREYNFGTDPDRPICSFYNPLVPNSCPNGNNCPHKHVSAMYNNKIVCKHWLRGLCKKNDHCEFLHEYNLRKMPECLFYSRNGYCTQTADCLYLHVDPQSKIPECPNYQRGFCPEGPKCVNRHIRKIMCPLYLTGFCPKGYECDYTHPKFDNITDKMRIRGDNDKLETRTIYKN</sequence>
<evidence type="ECO:0000313" key="1">
    <source>
        <dbReference type="EMBL" id="CAH6723220.1"/>
    </source>
</evidence>
<proteinExistence type="predicted"/>